<evidence type="ECO:0000256" key="1">
    <source>
        <dbReference type="SAM" id="MobiDB-lite"/>
    </source>
</evidence>
<evidence type="ECO:0000313" key="4">
    <source>
        <dbReference type="Proteomes" id="UP001345219"/>
    </source>
</evidence>
<dbReference type="InterPro" id="IPR028015">
    <property type="entry name" value="CCDC84-like"/>
</dbReference>
<reference evidence="3 4" key="1">
    <citation type="journal article" date="2023" name="Hortic Res">
        <title>Pangenome of water caltrop reveals structural variations and asymmetric subgenome divergence after allopolyploidization.</title>
        <authorList>
            <person name="Zhang X."/>
            <person name="Chen Y."/>
            <person name="Wang L."/>
            <person name="Yuan Y."/>
            <person name="Fang M."/>
            <person name="Shi L."/>
            <person name="Lu R."/>
            <person name="Comes H.P."/>
            <person name="Ma Y."/>
            <person name="Chen Y."/>
            <person name="Huang G."/>
            <person name="Zhou Y."/>
            <person name="Zheng Z."/>
            <person name="Qiu Y."/>
        </authorList>
    </citation>
    <scope>NUCLEOTIDE SEQUENCE [LARGE SCALE GENOMIC DNA]</scope>
    <source>
        <tissue evidence="3">Roots</tissue>
    </source>
</reference>
<dbReference type="PANTHER" id="PTHR31198">
    <property type="entry name" value="COILED-COIL DOMAIN-CONTAINING PROTEIN 84"/>
    <property type="match status" value="1"/>
</dbReference>
<feature type="transmembrane region" description="Helical" evidence="2">
    <location>
        <begin position="435"/>
        <end position="457"/>
    </location>
</feature>
<dbReference type="Proteomes" id="UP001345219">
    <property type="component" value="Chromosome 22"/>
</dbReference>
<dbReference type="Pfam" id="PF14968">
    <property type="entry name" value="CCDC84"/>
    <property type="match status" value="1"/>
</dbReference>
<dbReference type="PANTHER" id="PTHR31198:SF1">
    <property type="entry name" value="CENTROSOMAL AT-AC SPLICING FACTOR"/>
    <property type="match status" value="1"/>
</dbReference>
<dbReference type="EMBL" id="JAXIOK010000004">
    <property type="protein sequence ID" value="KAK4773309.1"/>
    <property type="molecule type" value="Genomic_DNA"/>
</dbReference>
<protein>
    <recommendedName>
        <fullName evidence="5">TITAN-like protein</fullName>
    </recommendedName>
</protein>
<keyword evidence="4" id="KW-1185">Reference proteome</keyword>
<keyword evidence="2" id="KW-1133">Transmembrane helix</keyword>
<feature type="region of interest" description="Disordered" evidence="1">
    <location>
        <begin position="264"/>
        <end position="292"/>
    </location>
</feature>
<proteinExistence type="predicted"/>
<organism evidence="3 4">
    <name type="scientific">Trapa incisa</name>
    <dbReference type="NCBI Taxonomy" id="236973"/>
    <lineage>
        <taxon>Eukaryota</taxon>
        <taxon>Viridiplantae</taxon>
        <taxon>Streptophyta</taxon>
        <taxon>Embryophyta</taxon>
        <taxon>Tracheophyta</taxon>
        <taxon>Spermatophyta</taxon>
        <taxon>Magnoliopsida</taxon>
        <taxon>eudicotyledons</taxon>
        <taxon>Gunneridae</taxon>
        <taxon>Pentapetalae</taxon>
        <taxon>rosids</taxon>
        <taxon>malvids</taxon>
        <taxon>Myrtales</taxon>
        <taxon>Lythraceae</taxon>
        <taxon>Trapa</taxon>
    </lineage>
</organism>
<evidence type="ECO:0000313" key="3">
    <source>
        <dbReference type="EMBL" id="KAK4773309.1"/>
    </source>
</evidence>
<evidence type="ECO:0008006" key="5">
    <source>
        <dbReference type="Google" id="ProtNLM"/>
    </source>
</evidence>
<comment type="caution">
    <text evidence="3">The sequence shown here is derived from an EMBL/GenBank/DDBJ whole genome shotgun (WGS) entry which is preliminary data.</text>
</comment>
<name>A0AAN7KXM9_9MYRT</name>
<keyword evidence="2" id="KW-0472">Membrane</keyword>
<gene>
    <name evidence="3" type="ORF">SAY87_028328</name>
</gene>
<evidence type="ECO:0000256" key="2">
    <source>
        <dbReference type="SAM" id="Phobius"/>
    </source>
</evidence>
<dbReference type="AlphaFoldDB" id="A0AAN7KXM9"/>
<feature type="region of interest" description="Disordered" evidence="1">
    <location>
        <begin position="307"/>
        <end position="327"/>
    </location>
</feature>
<feature type="compositionally biased region" description="Polar residues" evidence="1">
    <location>
        <begin position="264"/>
        <end position="278"/>
    </location>
</feature>
<sequence>MELFLNKRKKGKEASSQFEYCKVCRLNHDQGQRHKYFPSHKKSLSIYLSRFESRLADVRFFLNNPIALRPEHDSHNRFWCIFCDVDVLEIGSSFACNNAINHLSSADHLKNLKHFLWKYGGVMDCLDSFRILDTDVRKWKKKCVSLKKEAALSEERSVGASSGISNDIHGNHKIGNFHHFETNNNCSISSSYLNDVTPLQHSTHEYQIFHPEISGDANAVYVPTTLSNSTESLYSANNLNESRMNQKPLSSGSISFFTRDYKQVHQSGGQGNEESNPHGNVHSGAAPPWLDSSEHSLMDYSLESVSTANGSVPNRSEKSQKLNPKRVGVAWAEKRKIEMELEKRGEISKSTCHPDWLPNFGSVWQSGSRKESRKEFEMEKQNLSKGGTQYDVSSEIKPYISKRMVSAHYPPVLCGVEILLFLKVDKILNESEKILFWRASMLNYILFVFFRFMLLIFS</sequence>
<keyword evidence="2" id="KW-0812">Transmembrane</keyword>
<accession>A0AAN7KXM9</accession>